<reference evidence="2 3" key="1">
    <citation type="submission" date="2023-11" db="EMBL/GenBank/DDBJ databases">
        <title>Coraliomargarita sp. nov., isolated from marine algae.</title>
        <authorList>
            <person name="Lee J.K."/>
            <person name="Baek J.H."/>
            <person name="Kim J.M."/>
            <person name="Choi D.G."/>
            <person name="Jeon C.O."/>
        </authorList>
    </citation>
    <scope>NUCLEOTIDE SEQUENCE [LARGE SCALE GENOMIC DNA]</scope>
    <source>
        <strain evidence="2 3">J2-16</strain>
    </source>
</reference>
<dbReference type="EMBL" id="CP138858">
    <property type="protein sequence ID" value="WPJ95105.1"/>
    <property type="molecule type" value="Genomic_DNA"/>
</dbReference>
<sequence length="217" mass="23872">MNILSTIRRSHRLSLAITFTFVAVAGSLQAKTDLFPELLAKYNFEGLPSWVPGWGAGHGSTYQPATGWRTPFRVELDADDPHSGMHALRIELKEASGKEKIVHAPAIKVASPSGDSSEERKICIHLHVRTHGLVENGVGIRLLERDAENTSIRLLDNEKSLVHVPNSSEWVELNATGTLDSRTASITLMIVAYQSEVPATLWVDDISVELLTTSELR</sequence>
<keyword evidence="3" id="KW-1185">Reference proteome</keyword>
<evidence type="ECO:0000313" key="2">
    <source>
        <dbReference type="EMBL" id="WPJ95105.1"/>
    </source>
</evidence>
<feature type="signal peptide" evidence="1">
    <location>
        <begin position="1"/>
        <end position="30"/>
    </location>
</feature>
<organism evidence="2 3">
    <name type="scientific">Coraliomargarita algicola</name>
    <dbReference type="NCBI Taxonomy" id="3092156"/>
    <lineage>
        <taxon>Bacteria</taxon>
        <taxon>Pseudomonadati</taxon>
        <taxon>Verrucomicrobiota</taxon>
        <taxon>Opitutia</taxon>
        <taxon>Puniceicoccales</taxon>
        <taxon>Coraliomargaritaceae</taxon>
        <taxon>Coraliomargarita</taxon>
    </lineage>
</organism>
<accession>A0ABZ0RK04</accession>
<dbReference type="RefSeq" id="WP_319831999.1">
    <property type="nucleotide sequence ID" value="NZ_CP138858.1"/>
</dbReference>
<keyword evidence="1" id="KW-0732">Signal</keyword>
<proteinExistence type="predicted"/>
<gene>
    <name evidence="2" type="ORF">SH580_16900</name>
</gene>
<name>A0ABZ0RK04_9BACT</name>
<evidence type="ECO:0008006" key="4">
    <source>
        <dbReference type="Google" id="ProtNLM"/>
    </source>
</evidence>
<evidence type="ECO:0000313" key="3">
    <source>
        <dbReference type="Proteomes" id="UP001324993"/>
    </source>
</evidence>
<dbReference type="Gene3D" id="2.60.120.260">
    <property type="entry name" value="Galactose-binding domain-like"/>
    <property type="match status" value="1"/>
</dbReference>
<dbReference type="Proteomes" id="UP001324993">
    <property type="component" value="Chromosome"/>
</dbReference>
<protein>
    <recommendedName>
        <fullName evidence="4">Secreted protein</fullName>
    </recommendedName>
</protein>
<evidence type="ECO:0000256" key="1">
    <source>
        <dbReference type="SAM" id="SignalP"/>
    </source>
</evidence>
<feature type="chain" id="PRO_5045741569" description="Secreted protein" evidence="1">
    <location>
        <begin position="31"/>
        <end position="217"/>
    </location>
</feature>